<accession>A0A015UKJ5</accession>
<proteinExistence type="predicted"/>
<comment type="caution">
    <text evidence="1">The sequence shown here is derived from an EMBL/GenBank/DDBJ whole genome shotgun (WGS) entry which is preliminary data.</text>
</comment>
<dbReference type="RefSeq" id="WP_022347533.1">
    <property type="nucleotide sequence ID" value="NZ_JGCY01000288.1"/>
</dbReference>
<gene>
    <name evidence="1" type="ORF">M124_1740</name>
</gene>
<evidence type="ECO:0000313" key="1">
    <source>
        <dbReference type="EMBL" id="EXY74453.1"/>
    </source>
</evidence>
<dbReference type="PATRIC" id="fig|1339315.3.peg.2502"/>
<protein>
    <submittedName>
        <fullName evidence="1">Uncharacterized protein</fullName>
    </submittedName>
</protein>
<evidence type="ECO:0000313" key="2">
    <source>
        <dbReference type="Proteomes" id="UP000020529"/>
    </source>
</evidence>
<dbReference type="EMBL" id="JGCY01000288">
    <property type="protein sequence ID" value="EXY74453.1"/>
    <property type="molecule type" value="Genomic_DNA"/>
</dbReference>
<sequence length="65" mass="7033">MLTSFGPNAYFFLLKSGYFSGQTPALRLQKSGFPGRKVLLSAFRASGCCLKAEGAVMKSANFLSY</sequence>
<reference evidence="1 2" key="1">
    <citation type="submission" date="2014-02" db="EMBL/GenBank/DDBJ databases">
        <authorList>
            <person name="Sears C."/>
            <person name="Carroll K."/>
            <person name="Sack B.R."/>
            <person name="Qadri F."/>
            <person name="Myers L.L."/>
            <person name="Chung G.-T."/>
            <person name="Escheverria P."/>
            <person name="Fraser C.M."/>
            <person name="Sadzewicz L."/>
            <person name="Shefchek K.A."/>
            <person name="Tallon L."/>
            <person name="Das S.P."/>
            <person name="Daugherty S."/>
            <person name="Mongodin E.F."/>
        </authorList>
    </citation>
    <scope>NUCLEOTIDE SEQUENCE [LARGE SCALE GENOMIC DNA]</scope>
    <source>
        <strain evidence="2">3988T(B)14</strain>
    </source>
</reference>
<organism evidence="1 2">
    <name type="scientific">Bacteroides fragilis str. 3988T(B)14</name>
    <dbReference type="NCBI Taxonomy" id="1339315"/>
    <lineage>
        <taxon>Bacteria</taxon>
        <taxon>Pseudomonadati</taxon>
        <taxon>Bacteroidota</taxon>
        <taxon>Bacteroidia</taxon>
        <taxon>Bacteroidales</taxon>
        <taxon>Bacteroidaceae</taxon>
        <taxon>Bacteroides</taxon>
    </lineage>
</organism>
<dbReference type="Proteomes" id="UP000020529">
    <property type="component" value="Unassembled WGS sequence"/>
</dbReference>
<dbReference type="AlphaFoldDB" id="A0A015UKJ5"/>
<name>A0A015UKJ5_BACFG</name>